<feature type="region of interest" description="Disordered" evidence="1">
    <location>
        <begin position="44"/>
        <end position="74"/>
    </location>
</feature>
<accession>A0AAV7G5N2</accession>
<feature type="region of interest" description="Disordered" evidence="1">
    <location>
        <begin position="1"/>
        <end position="26"/>
    </location>
</feature>
<dbReference type="AlphaFoldDB" id="A0AAV7G5N2"/>
<dbReference type="Proteomes" id="UP000775213">
    <property type="component" value="Unassembled WGS sequence"/>
</dbReference>
<evidence type="ECO:0000256" key="1">
    <source>
        <dbReference type="SAM" id="MobiDB-lite"/>
    </source>
</evidence>
<proteinExistence type="predicted"/>
<dbReference type="EMBL" id="JAGFBR010000017">
    <property type="protein sequence ID" value="KAH0451299.1"/>
    <property type="molecule type" value="Genomic_DNA"/>
</dbReference>
<sequence length="244" mass="28266">MNRIGVTRRSKEFQEDKEVKNEKNLKSQSHLCLRSRIRRLGGLAGSPIQAGGHHEDDGLASTGSTGINKRVRRRADRKLKEVKTPFTIGQNKKRKMILIKKIIARSAPPPYYDIIHVDTIKSPEPRPAAAELEFPGRAIISEEMRKFIDNYLQKYTDNLHWINHLYEETEEDWFGDDIQNLPLSIATEILTQTTGVDYEMFVCKYMKATVLPRALKWKEQLHRQSEMPKYKAELAYAILCRTIK</sequence>
<keyword evidence="3" id="KW-1185">Reference proteome</keyword>
<gene>
    <name evidence="2" type="ORF">IEQ34_018598</name>
</gene>
<comment type="caution">
    <text evidence="2">The sequence shown here is derived from an EMBL/GenBank/DDBJ whole genome shotgun (WGS) entry which is preliminary data.</text>
</comment>
<organism evidence="2 3">
    <name type="scientific">Dendrobium chrysotoxum</name>
    <name type="common">Orchid</name>
    <dbReference type="NCBI Taxonomy" id="161865"/>
    <lineage>
        <taxon>Eukaryota</taxon>
        <taxon>Viridiplantae</taxon>
        <taxon>Streptophyta</taxon>
        <taxon>Embryophyta</taxon>
        <taxon>Tracheophyta</taxon>
        <taxon>Spermatophyta</taxon>
        <taxon>Magnoliopsida</taxon>
        <taxon>Liliopsida</taxon>
        <taxon>Asparagales</taxon>
        <taxon>Orchidaceae</taxon>
        <taxon>Epidendroideae</taxon>
        <taxon>Malaxideae</taxon>
        <taxon>Dendrobiinae</taxon>
        <taxon>Dendrobium</taxon>
    </lineage>
</organism>
<protein>
    <submittedName>
        <fullName evidence="2">Uncharacterized protein</fullName>
    </submittedName>
</protein>
<evidence type="ECO:0000313" key="3">
    <source>
        <dbReference type="Proteomes" id="UP000775213"/>
    </source>
</evidence>
<name>A0AAV7G5N2_DENCH</name>
<feature type="compositionally biased region" description="Basic and acidic residues" evidence="1">
    <location>
        <begin position="9"/>
        <end position="25"/>
    </location>
</feature>
<evidence type="ECO:0000313" key="2">
    <source>
        <dbReference type="EMBL" id="KAH0451299.1"/>
    </source>
</evidence>
<reference evidence="2 3" key="1">
    <citation type="journal article" date="2021" name="Hortic Res">
        <title>Chromosome-scale assembly of the Dendrobium chrysotoxum genome enhances the understanding of orchid evolution.</title>
        <authorList>
            <person name="Zhang Y."/>
            <person name="Zhang G.Q."/>
            <person name="Zhang D."/>
            <person name="Liu X.D."/>
            <person name="Xu X.Y."/>
            <person name="Sun W.H."/>
            <person name="Yu X."/>
            <person name="Zhu X."/>
            <person name="Wang Z.W."/>
            <person name="Zhao X."/>
            <person name="Zhong W.Y."/>
            <person name="Chen H."/>
            <person name="Yin W.L."/>
            <person name="Huang T."/>
            <person name="Niu S.C."/>
            <person name="Liu Z.J."/>
        </authorList>
    </citation>
    <scope>NUCLEOTIDE SEQUENCE [LARGE SCALE GENOMIC DNA]</scope>
    <source>
        <strain evidence="2">Lindl</strain>
    </source>
</reference>